<dbReference type="PANTHER" id="PTHR14447">
    <property type="entry name" value="UROTENSIN 2"/>
    <property type="match status" value="1"/>
</dbReference>
<dbReference type="GO" id="GO:0005615">
    <property type="term" value="C:extracellular space"/>
    <property type="evidence" value="ECO:0007669"/>
    <property type="project" value="TreeGrafter"/>
</dbReference>
<dbReference type="GO" id="GO:0097746">
    <property type="term" value="P:blood vessel diameter maintenance"/>
    <property type="evidence" value="ECO:0007669"/>
    <property type="project" value="InterPro"/>
</dbReference>
<comment type="similarity">
    <text evidence="2 11">Belongs to the urotensin-2 family.</text>
</comment>
<dbReference type="OrthoDB" id="8894951at2759"/>
<keyword evidence="5 11" id="KW-0372">Hormone</keyword>
<dbReference type="EMBL" id="SGJD01011939">
    <property type="protein sequence ID" value="KAB0388744.1"/>
    <property type="molecule type" value="Genomic_DNA"/>
</dbReference>
<gene>
    <name evidence="12" type="ORF">E2I00_000404</name>
</gene>
<comment type="subcellular location">
    <subcellularLocation>
        <location evidence="1 11">Secreted</location>
    </subcellularLocation>
</comment>
<comment type="function">
    <text evidence="8">Highly potent vasoconstrictor.</text>
</comment>
<evidence type="ECO:0000256" key="2">
    <source>
        <dbReference type="ARBA" id="ARBA00006719"/>
    </source>
</evidence>
<evidence type="ECO:0000313" key="12">
    <source>
        <dbReference type="EMBL" id="KAB0388744.1"/>
    </source>
</evidence>
<dbReference type="Proteomes" id="UP000437017">
    <property type="component" value="Unassembled WGS sequence"/>
</dbReference>
<evidence type="ECO:0000256" key="4">
    <source>
        <dbReference type="ARBA" id="ARBA00022685"/>
    </source>
</evidence>
<evidence type="ECO:0000256" key="6">
    <source>
        <dbReference type="ARBA" id="ARBA00022729"/>
    </source>
</evidence>
<name>A0A643BLE6_BALPH</name>
<evidence type="ECO:0000256" key="8">
    <source>
        <dbReference type="ARBA" id="ARBA00037509"/>
    </source>
</evidence>
<sequence length="129" mass="14514">MISFPYVSLERVFKGLKCNVVAEDLEALVKQVETPEDVRSTLDELERASLLQMLPEMSGAETGDGLRKAGKMILVFTDPGTNIFYPRGSVRKAFSGQDPNISLSHLLARIRKPYKKRGTPSECFWKYCV</sequence>
<evidence type="ECO:0000256" key="5">
    <source>
        <dbReference type="ARBA" id="ARBA00022702"/>
    </source>
</evidence>
<dbReference type="AlphaFoldDB" id="A0A643BLE6"/>
<dbReference type="GO" id="GO:0005179">
    <property type="term" value="F:hormone activity"/>
    <property type="evidence" value="ECO:0007669"/>
    <property type="project" value="UniProtKB-KW"/>
</dbReference>
<evidence type="ECO:0000313" key="13">
    <source>
        <dbReference type="Proteomes" id="UP000437017"/>
    </source>
</evidence>
<protein>
    <recommendedName>
        <fullName evidence="9">Urotensin-2</fullName>
    </recommendedName>
    <alternativeName>
        <fullName evidence="10">Urotensin II</fullName>
    </alternativeName>
</protein>
<evidence type="ECO:0000256" key="1">
    <source>
        <dbReference type="ARBA" id="ARBA00004613"/>
    </source>
</evidence>
<dbReference type="PANTHER" id="PTHR14447:SF0">
    <property type="entry name" value="UROTENSIN-2"/>
    <property type="match status" value="1"/>
</dbReference>
<dbReference type="GO" id="GO:0008217">
    <property type="term" value="P:regulation of blood pressure"/>
    <property type="evidence" value="ECO:0007669"/>
    <property type="project" value="InterPro"/>
</dbReference>
<evidence type="ECO:0000256" key="9">
    <source>
        <dbReference type="ARBA" id="ARBA00040274"/>
    </source>
</evidence>
<dbReference type="PROSITE" id="PS00984">
    <property type="entry name" value="UROTENSIN_II"/>
    <property type="match status" value="1"/>
</dbReference>
<reference evidence="12 13" key="1">
    <citation type="journal article" date="2019" name="PLoS ONE">
        <title>Genomic analyses reveal an absence of contemporary introgressive admixture between fin whales and blue whales, despite known hybrids.</title>
        <authorList>
            <person name="Westbury M.V."/>
            <person name="Petersen B."/>
            <person name="Lorenzen E.D."/>
        </authorList>
    </citation>
    <scope>NUCLEOTIDE SEQUENCE [LARGE SCALE GENOMIC DNA]</scope>
    <source>
        <strain evidence="12">FinWhale-01</strain>
    </source>
</reference>
<evidence type="ECO:0000256" key="7">
    <source>
        <dbReference type="ARBA" id="ARBA00023157"/>
    </source>
</evidence>
<dbReference type="Pfam" id="PF02083">
    <property type="entry name" value="Urotensin_II"/>
    <property type="match status" value="1"/>
</dbReference>
<comment type="caution">
    <text evidence="12">The sequence shown here is derived from an EMBL/GenBank/DDBJ whole genome shotgun (WGS) entry which is preliminary data.</text>
</comment>
<keyword evidence="7" id="KW-1015">Disulfide bond</keyword>
<accession>A0A643BLE6</accession>
<keyword evidence="3" id="KW-0964">Secreted</keyword>
<evidence type="ECO:0000256" key="11">
    <source>
        <dbReference type="RuleBase" id="RU000636"/>
    </source>
</evidence>
<keyword evidence="6" id="KW-0732">Signal</keyword>
<evidence type="ECO:0000256" key="10">
    <source>
        <dbReference type="ARBA" id="ARBA00043243"/>
    </source>
</evidence>
<dbReference type="InterPro" id="IPR001483">
    <property type="entry name" value="Urotensin_II"/>
</dbReference>
<keyword evidence="4" id="KW-0165">Cleavage on pair of basic residues</keyword>
<evidence type="ECO:0000256" key="3">
    <source>
        <dbReference type="ARBA" id="ARBA00022525"/>
    </source>
</evidence>
<organism evidence="12 13">
    <name type="scientific">Balaenoptera physalus</name>
    <name type="common">Fin whale</name>
    <name type="synonym">Balaena physalus</name>
    <dbReference type="NCBI Taxonomy" id="9770"/>
    <lineage>
        <taxon>Eukaryota</taxon>
        <taxon>Metazoa</taxon>
        <taxon>Chordata</taxon>
        <taxon>Craniata</taxon>
        <taxon>Vertebrata</taxon>
        <taxon>Euteleostomi</taxon>
        <taxon>Mammalia</taxon>
        <taxon>Eutheria</taxon>
        <taxon>Laurasiatheria</taxon>
        <taxon>Artiodactyla</taxon>
        <taxon>Whippomorpha</taxon>
        <taxon>Cetacea</taxon>
        <taxon>Mysticeti</taxon>
        <taxon>Balaenopteridae</taxon>
        <taxon>Balaenoptera</taxon>
    </lineage>
</organism>
<proteinExistence type="inferred from homology"/>
<keyword evidence="13" id="KW-1185">Reference proteome</keyword>